<proteinExistence type="predicted"/>
<organism evidence="2 3">
    <name type="scientific">Hyalella azteca</name>
    <name type="common">Amphipod</name>
    <dbReference type="NCBI Taxonomy" id="294128"/>
    <lineage>
        <taxon>Eukaryota</taxon>
        <taxon>Metazoa</taxon>
        <taxon>Ecdysozoa</taxon>
        <taxon>Arthropoda</taxon>
        <taxon>Crustacea</taxon>
        <taxon>Multicrustacea</taxon>
        <taxon>Malacostraca</taxon>
        <taxon>Eumalacostraca</taxon>
        <taxon>Peracarida</taxon>
        <taxon>Amphipoda</taxon>
        <taxon>Senticaudata</taxon>
        <taxon>Talitrida</taxon>
        <taxon>Talitroidea</taxon>
        <taxon>Hyalellidae</taxon>
        <taxon>Hyalella</taxon>
    </lineage>
</organism>
<feature type="chain" id="PRO_5034750612" evidence="1">
    <location>
        <begin position="27"/>
        <end position="199"/>
    </location>
</feature>
<gene>
    <name evidence="3" type="primary">LOC108666258</name>
</gene>
<accession>A0A8B7N5J5</accession>
<dbReference type="RefSeq" id="XP_018008583.1">
    <property type="nucleotide sequence ID" value="XM_018153094.1"/>
</dbReference>
<dbReference type="OrthoDB" id="6369158at2759"/>
<evidence type="ECO:0000313" key="2">
    <source>
        <dbReference type="Proteomes" id="UP000694843"/>
    </source>
</evidence>
<evidence type="ECO:0000313" key="3">
    <source>
        <dbReference type="RefSeq" id="XP_018008583.1"/>
    </source>
</evidence>
<evidence type="ECO:0000256" key="1">
    <source>
        <dbReference type="SAM" id="SignalP"/>
    </source>
</evidence>
<dbReference type="Proteomes" id="UP000694843">
    <property type="component" value="Unplaced"/>
</dbReference>
<dbReference type="SUPFAM" id="SSF49785">
    <property type="entry name" value="Galactose-binding domain-like"/>
    <property type="match status" value="1"/>
</dbReference>
<dbReference type="GeneID" id="108666258"/>
<dbReference type="InterPro" id="IPR008979">
    <property type="entry name" value="Galactose-bd-like_sf"/>
</dbReference>
<reference evidence="3" key="1">
    <citation type="submission" date="2025-08" db="UniProtKB">
        <authorList>
            <consortium name="RefSeq"/>
        </authorList>
    </citation>
    <scope>IDENTIFICATION</scope>
    <source>
        <tissue evidence="3">Whole organism</tissue>
    </source>
</reference>
<dbReference type="KEGG" id="hazt:108666258"/>
<keyword evidence="1" id="KW-0732">Signal</keyword>
<protein>
    <submittedName>
        <fullName evidence="3">Uncharacterized protein LOC108666258</fullName>
    </submittedName>
</protein>
<sequence>MKLASNIIMKFVQLALLTQHITNTCAAFWISENKGNNCVLNSCVSRTVYVNNELKCGLYCGTESCDFFYFENGLCRVYPAAAPGTNSTQYSPLGGRGRFERARGKPVTASLQYSNLYASNAVDGNNATIYHSSDLAGYEMPWILIDLVSCLQVEKIRLQPYAPEPYVAQRFVDVQILVGVSAPASAGDFSTFTVVVTHQ</sequence>
<dbReference type="AlphaFoldDB" id="A0A8B7N5J5"/>
<name>A0A8B7N5J5_HYAAZ</name>
<feature type="signal peptide" evidence="1">
    <location>
        <begin position="1"/>
        <end position="26"/>
    </location>
</feature>
<keyword evidence="2" id="KW-1185">Reference proteome</keyword>
<dbReference type="Gene3D" id="2.60.120.260">
    <property type="entry name" value="Galactose-binding domain-like"/>
    <property type="match status" value="1"/>
</dbReference>